<accession>A0A6A3AK76</accession>
<dbReference type="Proteomes" id="UP000436088">
    <property type="component" value="Unassembled WGS sequence"/>
</dbReference>
<feature type="compositionally biased region" description="Basic and acidic residues" evidence="1">
    <location>
        <begin position="38"/>
        <end position="47"/>
    </location>
</feature>
<dbReference type="AlphaFoldDB" id="A0A6A3AK76"/>
<feature type="region of interest" description="Disordered" evidence="1">
    <location>
        <begin position="16"/>
        <end position="77"/>
    </location>
</feature>
<dbReference type="EMBL" id="VEPZ02000983">
    <property type="protein sequence ID" value="KAE8705014.1"/>
    <property type="molecule type" value="Genomic_DNA"/>
</dbReference>
<organism evidence="2 3">
    <name type="scientific">Hibiscus syriacus</name>
    <name type="common">Rose of Sharon</name>
    <dbReference type="NCBI Taxonomy" id="106335"/>
    <lineage>
        <taxon>Eukaryota</taxon>
        <taxon>Viridiplantae</taxon>
        <taxon>Streptophyta</taxon>
        <taxon>Embryophyta</taxon>
        <taxon>Tracheophyta</taxon>
        <taxon>Spermatophyta</taxon>
        <taxon>Magnoliopsida</taxon>
        <taxon>eudicotyledons</taxon>
        <taxon>Gunneridae</taxon>
        <taxon>Pentapetalae</taxon>
        <taxon>rosids</taxon>
        <taxon>malvids</taxon>
        <taxon>Malvales</taxon>
        <taxon>Malvaceae</taxon>
        <taxon>Malvoideae</taxon>
        <taxon>Hibiscus</taxon>
    </lineage>
</organism>
<sequence length="132" mass="14093">MFGDVVATGEPAWAVSSGVVPNGVSTENAKPVEGSGDTNEHGTKNEDIPNLEVALDPSLETSSRGKRMLGVVQDKGKKSIPIRRSAGKTLVTQIEKLCQSMSNQRKSVNEVVSPHSQYTISDAMDALRALEK</sequence>
<evidence type="ECO:0000256" key="1">
    <source>
        <dbReference type="SAM" id="MobiDB-lite"/>
    </source>
</evidence>
<evidence type="ECO:0000313" key="2">
    <source>
        <dbReference type="EMBL" id="KAE8705014.1"/>
    </source>
</evidence>
<proteinExistence type="predicted"/>
<evidence type="ECO:0000313" key="3">
    <source>
        <dbReference type="Proteomes" id="UP000436088"/>
    </source>
</evidence>
<name>A0A6A3AK76_HIBSY</name>
<gene>
    <name evidence="2" type="ORF">F3Y22_tig00110430pilonHSYRG00130</name>
</gene>
<reference evidence="2" key="1">
    <citation type="submission" date="2019-09" db="EMBL/GenBank/DDBJ databases">
        <title>Draft genome information of white flower Hibiscus syriacus.</title>
        <authorList>
            <person name="Kim Y.-M."/>
        </authorList>
    </citation>
    <scope>NUCLEOTIDE SEQUENCE [LARGE SCALE GENOMIC DNA]</scope>
    <source>
        <strain evidence="2">YM2019G1</strain>
    </source>
</reference>
<keyword evidence="3" id="KW-1185">Reference proteome</keyword>
<comment type="caution">
    <text evidence="2">The sequence shown here is derived from an EMBL/GenBank/DDBJ whole genome shotgun (WGS) entry which is preliminary data.</text>
</comment>
<protein>
    <submittedName>
        <fullName evidence="2">Uncharacterized protein</fullName>
    </submittedName>
</protein>